<evidence type="ECO:0000256" key="11">
    <source>
        <dbReference type="SAM" id="MobiDB-lite"/>
    </source>
</evidence>
<feature type="region of interest" description="Disordered" evidence="11">
    <location>
        <begin position="225"/>
        <end position="290"/>
    </location>
</feature>
<feature type="non-terminal residue" evidence="13">
    <location>
        <position position="568"/>
    </location>
</feature>
<dbReference type="Pfam" id="PF22614">
    <property type="entry name" value="Slo-like_RCK"/>
    <property type="match status" value="1"/>
</dbReference>
<reference evidence="13" key="1">
    <citation type="submission" date="2022-07" db="EMBL/GenBank/DDBJ databases">
        <title>Phylogenomic reconstructions and comparative analyses of Kickxellomycotina fungi.</title>
        <authorList>
            <person name="Reynolds N.K."/>
            <person name="Stajich J.E."/>
            <person name="Barry K."/>
            <person name="Grigoriev I.V."/>
            <person name="Crous P."/>
            <person name="Smith M.E."/>
        </authorList>
    </citation>
    <scope>NUCLEOTIDE SEQUENCE</scope>
    <source>
        <strain evidence="13">RSA 567</strain>
    </source>
</reference>
<evidence type="ECO:0000256" key="7">
    <source>
        <dbReference type="ARBA" id="ARBA00022989"/>
    </source>
</evidence>
<dbReference type="InterPro" id="IPR003148">
    <property type="entry name" value="RCK_N"/>
</dbReference>
<feature type="region of interest" description="Disordered" evidence="11">
    <location>
        <begin position="384"/>
        <end position="521"/>
    </location>
</feature>
<evidence type="ECO:0000256" key="6">
    <source>
        <dbReference type="ARBA" id="ARBA00022958"/>
    </source>
</evidence>
<keyword evidence="8" id="KW-0406">Ion transport</keyword>
<dbReference type="PANTHER" id="PTHR10027">
    <property type="entry name" value="CALCIUM-ACTIVATED POTASSIUM CHANNEL ALPHA CHAIN"/>
    <property type="match status" value="1"/>
</dbReference>
<comment type="subcellular location">
    <subcellularLocation>
        <location evidence="1">Membrane</location>
        <topology evidence="1">Multi-pass membrane protein</topology>
    </subcellularLocation>
</comment>
<keyword evidence="10" id="KW-0407">Ion channel</keyword>
<accession>A0A9W8B246</accession>
<evidence type="ECO:0000313" key="14">
    <source>
        <dbReference type="Proteomes" id="UP001151582"/>
    </source>
</evidence>
<keyword evidence="3" id="KW-0633">Potassium transport</keyword>
<evidence type="ECO:0000256" key="2">
    <source>
        <dbReference type="ARBA" id="ARBA00022448"/>
    </source>
</evidence>
<evidence type="ECO:0000256" key="5">
    <source>
        <dbReference type="ARBA" id="ARBA00022826"/>
    </source>
</evidence>
<protein>
    <recommendedName>
        <fullName evidence="12">RCK N-terminal domain-containing protein</fullName>
    </recommendedName>
</protein>
<evidence type="ECO:0000256" key="1">
    <source>
        <dbReference type="ARBA" id="ARBA00004141"/>
    </source>
</evidence>
<dbReference type="PANTHER" id="PTHR10027:SF10">
    <property type="entry name" value="SLOWPOKE 2, ISOFORM D"/>
    <property type="match status" value="1"/>
</dbReference>
<evidence type="ECO:0000256" key="3">
    <source>
        <dbReference type="ARBA" id="ARBA00022538"/>
    </source>
</evidence>
<dbReference type="OrthoDB" id="297496at2759"/>
<feature type="compositionally biased region" description="Low complexity" evidence="11">
    <location>
        <begin position="240"/>
        <end position="260"/>
    </location>
</feature>
<dbReference type="GO" id="GO:0005267">
    <property type="term" value="F:potassium channel activity"/>
    <property type="evidence" value="ECO:0007669"/>
    <property type="project" value="UniProtKB-KW"/>
</dbReference>
<keyword evidence="6" id="KW-0630">Potassium</keyword>
<evidence type="ECO:0000259" key="12">
    <source>
        <dbReference type="Pfam" id="PF22614"/>
    </source>
</evidence>
<keyword evidence="14" id="KW-1185">Reference proteome</keyword>
<keyword evidence="7" id="KW-1133">Transmembrane helix</keyword>
<dbReference type="AlphaFoldDB" id="A0A9W8B246"/>
<feature type="domain" description="RCK N-terminal" evidence="12">
    <location>
        <begin position="1"/>
        <end position="114"/>
    </location>
</feature>
<dbReference type="Gene3D" id="3.40.50.720">
    <property type="entry name" value="NAD(P)-binding Rossmann-like Domain"/>
    <property type="match status" value="1"/>
</dbReference>
<keyword evidence="4" id="KW-0812">Transmembrane</keyword>
<dbReference type="EMBL" id="JANBQB010001183">
    <property type="protein sequence ID" value="KAJ1971992.1"/>
    <property type="molecule type" value="Genomic_DNA"/>
</dbReference>
<proteinExistence type="predicted"/>
<evidence type="ECO:0000313" key="13">
    <source>
        <dbReference type="EMBL" id="KAJ1971992.1"/>
    </source>
</evidence>
<evidence type="ECO:0000256" key="9">
    <source>
        <dbReference type="ARBA" id="ARBA00023136"/>
    </source>
</evidence>
<evidence type="ECO:0000256" key="4">
    <source>
        <dbReference type="ARBA" id="ARBA00022692"/>
    </source>
</evidence>
<comment type="caution">
    <text evidence="13">The sequence shown here is derived from an EMBL/GenBank/DDBJ whole genome shotgun (WGS) entry which is preliminary data.</text>
</comment>
<name>A0A9W8B246_9FUNG</name>
<dbReference type="Proteomes" id="UP001151582">
    <property type="component" value="Unassembled WGS sequence"/>
</dbReference>
<feature type="region of interest" description="Disordered" evidence="11">
    <location>
        <begin position="541"/>
        <end position="568"/>
    </location>
</feature>
<evidence type="ECO:0000256" key="10">
    <source>
        <dbReference type="ARBA" id="ARBA00023303"/>
    </source>
</evidence>
<dbReference type="InterPro" id="IPR047871">
    <property type="entry name" value="K_chnl_Slo-like"/>
</dbReference>
<keyword evidence="9" id="KW-0472">Membrane</keyword>
<gene>
    <name evidence="13" type="ORF">H4R34_005557</name>
</gene>
<keyword evidence="5" id="KW-0631">Potassium channel</keyword>
<sequence>HIIIADASPSFPRNVEYLVQSLKTAYSNDQLPIVILAQSQPPRLQALTLRDFANVYVVEGTPLSAADLSRTYVGRARGLIVLSNTKHYTDSSRRMADSSSVLAERNLWSFQASSNRFAVYEVIHRANIKYLDGAAPLDCEDLYTSQLLRPSFMEGHIFMPSMLDVMMSHSYFNPHILDVFKHLIFSHEHFTTPRPSTYPPNAGIVASPPLGPEPVVDPYPARPNHTTLVLPSGPGLDDNGSVLSVYSTPSSGSTSSSPTTKPATGDATEKWTSVPEKAGQPLDPMGGRDQLGRVPVARARKRISRGRIFMTHLPTAYVATAKNYGQLVTDMLYAHAAVTLGLYRNVKWTSGSHQKCVFINPPTDTPLQVGDQVYLIAQTQPQWPTVTFDDTPRPTTSRRRDSITGVGQVFNEPTHHRLQPNRVSAQATSKVRLADLAPPPNRPPLQRTADQRPGLTTASSPGPVGFESMEAHIPAPRPAHSAPISQRARHTQPVQGTTLDHPAPRRSSLAPPGSEHATSLHRSSHAMGYLQYLRSLPVAEAPATSDVLPSSEFLDHDVPPLNLNDPPR</sequence>
<evidence type="ECO:0000256" key="8">
    <source>
        <dbReference type="ARBA" id="ARBA00023065"/>
    </source>
</evidence>
<keyword evidence="2" id="KW-0813">Transport</keyword>
<organism evidence="13 14">
    <name type="scientific">Dimargaris verticillata</name>
    <dbReference type="NCBI Taxonomy" id="2761393"/>
    <lineage>
        <taxon>Eukaryota</taxon>
        <taxon>Fungi</taxon>
        <taxon>Fungi incertae sedis</taxon>
        <taxon>Zoopagomycota</taxon>
        <taxon>Kickxellomycotina</taxon>
        <taxon>Dimargaritomycetes</taxon>
        <taxon>Dimargaritales</taxon>
        <taxon>Dimargaritaceae</taxon>
        <taxon>Dimargaris</taxon>
    </lineage>
</organism>
<dbReference type="GO" id="GO:0016020">
    <property type="term" value="C:membrane"/>
    <property type="evidence" value="ECO:0007669"/>
    <property type="project" value="UniProtKB-SubCell"/>
</dbReference>